<dbReference type="SUPFAM" id="SSF53254">
    <property type="entry name" value="Phosphoglycerate mutase-like"/>
    <property type="match status" value="1"/>
</dbReference>
<comment type="caution">
    <text evidence="2">The sequence shown here is derived from an EMBL/GenBank/DDBJ whole genome shotgun (WGS) entry which is preliminary data.</text>
</comment>
<dbReference type="GO" id="GO:0003873">
    <property type="term" value="F:6-phosphofructo-2-kinase activity"/>
    <property type="evidence" value="ECO:0007669"/>
    <property type="project" value="TreeGrafter"/>
</dbReference>
<dbReference type="InterPro" id="IPR029033">
    <property type="entry name" value="His_PPase_superfam"/>
</dbReference>
<protein>
    <submittedName>
        <fullName evidence="2">6-phosphofructo-2-kinase/fructose-2, 6-bisphosphatase</fullName>
    </submittedName>
</protein>
<dbReference type="PANTHER" id="PTHR10606:SF72">
    <property type="entry name" value="FRUCTOSE-6-PHOSPHATE-2-KINASE_FRUCTOSE-2, 6-BISPHOSPHATASE"/>
    <property type="match status" value="1"/>
</dbReference>
<feature type="non-terminal residue" evidence="2">
    <location>
        <position position="1"/>
    </location>
</feature>
<proteinExistence type="predicted"/>
<dbReference type="GO" id="GO:0006003">
    <property type="term" value="P:fructose 2,6-bisphosphate metabolic process"/>
    <property type="evidence" value="ECO:0007669"/>
    <property type="project" value="InterPro"/>
</dbReference>
<sequence>REDHGQAGHSSYTSWRCHTGHGTGDLTMCTHSTSSTTHNGRCRESKVLREFQGLQDVVHDEKSLYLAQLVSEGRQSEAGELYSKKLAKFVGKCLKSERVTSIWTSTLERTILTATPIIGFPKIQWRALDEINTGVCDAMAYAEIKKNMPEEYEYVCRLKWDDHPAIITSPFAHIHHVGDHQIQGIGNGLIPSVLDVNLLDEVIQRTREGTSLVDQFYWRVHPLGFQREQGRVHPLWIFACKRIFTRLKEISRTAGRLGTGDDPVRRKDNHLEQRDKLGLTSAPKGQSKLQTPPPEPTNALEKIEVRIE</sequence>
<dbReference type="GO" id="GO:0005829">
    <property type="term" value="C:cytosol"/>
    <property type="evidence" value="ECO:0007669"/>
    <property type="project" value="TreeGrafter"/>
</dbReference>
<dbReference type="Pfam" id="PF00300">
    <property type="entry name" value="His_Phos_1"/>
    <property type="match status" value="1"/>
</dbReference>
<evidence type="ECO:0000313" key="3">
    <source>
        <dbReference type="Proteomes" id="UP000289340"/>
    </source>
</evidence>
<gene>
    <name evidence="2" type="ORF">D0Y65_038741</name>
</gene>
<dbReference type="Proteomes" id="UP000289340">
    <property type="component" value="Chromosome 14"/>
</dbReference>
<feature type="region of interest" description="Disordered" evidence="1">
    <location>
        <begin position="255"/>
        <end position="308"/>
    </location>
</feature>
<dbReference type="Gene3D" id="3.40.50.1240">
    <property type="entry name" value="Phosphoglycerate mutase-like"/>
    <property type="match status" value="1"/>
</dbReference>
<dbReference type="PANTHER" id="PTHR10606">
    <property type="entry name" value="6-PHOSPHOFRUCTO-2-KINASE/FRUCTOSE-2,6-BISPHOSPHATASE"/>
    <property type="match status" value="1"/>
</dbReference>
<keyword evidence="3" id="KW-1185">Reference proteome</keyword>
<evidence type="ECO:0000256" key="1">
    <source>
        <dbReference type="SAM" id="MobiDB-lite"/>
    </source>
</evidence>
<dbReference type="AlphaFoldDB" id="A0A445H653"/>
<feature type="compositionally biased region" description="Basic and acidic residues" evidence="1">
    <location>
        <begin position="262"/>
        <end position="277"/>
    </location>
</feature>
<reference evidence="2 3" key="1">
    <citation type="submission" date="2018-09" db="EMBL/GenBank/DDBJ databases">
        <title>A high-quality reference genome of wild soybean provides a powerful tool to mine soybean genomes.</title>
        <authorList>
            <person name="Xie M."/>
            <person name="Chung C.Y.L."/>
            <person name="Li M.-W."/>
            <person name="Wong F.-L."/>
            <person name="Chan T.-F."/>
            <person name="Lam H.-M."/>
        </authorList>
    </citation>
    <scope>NUCLEOTIDE SEQUENCE [LARGE SCALE GENOMIC DNA]</scope>
    <source>
        <strain evidence="3">cv. W05</strain>
        <tissue evidence="2">Hypocotyl of etiolated seedlings</tissue>
    </source>
</reference>
<accession>A0A445H653</accession>
<evidence type="ECO:0000313" key="2">
    <source>
        <dbReference type="EMBL" id="RZB69103.1"/>
    </source>
</evidence>
<keyword evidence="2" id="KW-0418">Kinase</keyword>
<dbReference type="InterPro" id="IPR003094">
    <property type="entry name" value="6Pfruct_kin"/>
</dbReference>
<keyword evidence="2" id="KW-0808">Transferase</keyword>
<dbReference type="EMBL" id="QZWG01000014">
    <property type="protein sequence ID" value="RZB69103.1"/>
    <property type="molecule type" value="Genomic_DNA"/>
</dbReference>
<name>A0A445H653_GLYSO</name>
<dbReference type="GO" id="GO:0005524">
    <property type="term" value="F:ATP binding"/>
    <property type="evidence" value="ECO:0007669"/>
    <property type="project" value="InterPro"/>
</dbReference>
<organism evidence="2 3">
    <name type="scientific">Glycine soja</name>
    <name type="common">Wild soybean</name>
    <dbReference type="NCBI Taxonomy" id="3848"/>
    <lineage>
        <taxon>Eukaryota</taxon>
        <taxon>Viridiplantae</taxon>
        <taxon>Streptophyta</taxon>
        <taxon>Embryophyta</taxon>
        <taxon>Tracheophyta</taxon>
        <taxon>Spermatophyta</taxon>
        <taxon>Magnoliopsida</taxon>
        <taxon>eudicotyledons</taxon>
        <taxon>Gunneridae</taxon>
        <taxon>Pentapetalae</taxon>
        <taxon>rosids</taxon>
        <taxon>fabids</taxon>
        <taxon>Fabales</taxon>
        <taxon>Fabaceae</taxon>
        <taxon>Papilionoideae</taxon>
        <taxon>50 kb inversion clade</taxon>
        <taxon>NPAAA clade</taxon>
        <taxon>indigoferoid/millettioid clade</taxon>
        <taxon>Phaseoleae</taxon>
        <taxon>Glycine</taxon>
        <taxon>Glycine subgen. Soja</taxon>
    </lineage>
</organism>
<dbReference type="GO" id="GO:0004331">
    <property type="term" value="F:fructose-2,6-bisphosphate 2-phosphatase activity"/>
    <property type="evidence" value="ECO:0007669"/>
    <property type="project" value="TreeGrafter"/>
</dbReference>
<dbReference type="InterPro" id="IPR013078">
    <property type="entry name" value="His_Pase_superF_clade-1"/>
</dbReference>